<gene>
    <name evidence="2" type="ORF">Vau01_047890</name>
</gene>
<dbReference type="AlphaFoldDB" id="A0A8J3Z6I7"/>
<dbReference type="SUPFAM" id="SSF51445">
    <property type="entry name" value="(Trans)glycosidases"/>
    <property type="match status" value="1"/>
</dbReference>
<comment type="caution">
    <text evidence="2">The sequence shown here is derived from an EMBL/GenBank/DDBJ whole genome shotgun (WGS) entry which is preliminary data.</text>
</comment>
<dbReference type="RefSeq" id="WP_203996475.1">
    <property type="nucleotide sequence ID" value="NZ_BOPG01000030.1"/>
</dbReference>
<name>A0A8J3Z6I7_9ACTN</name>
<accession>A0A8J3Z6I7</accession>
<dbReference type="Gene3D" id="3.20.20.80">
    <property type="entry name" value="Glycosidases"/>
    <property type="match status" value="2"/>
</dbReference>
<dbReference type="SMART" id="SM00642">
    <property type="entry name" value="Aamy"/>
    <property type="match status" value="1"/>
</dbReference>
<dbReference type="GO" id="GO:0005975">
    <property type="term" value="P:carbohydrate metabolic process"/>
    <property type="evidence" value="ECO:0007669"/>
    <property type="project" value="InterPro"/>
</dbReference>
<evidence type="ECO:0000313" key="2">
    <source>
        <dbReference type="EMBL" id="GIJ57273.1"/>
    </source>
</evidence>
<dbReference type="PANTHER" id="PTHR10357">
    <property type="entry name" value="ALPHA-AMYLASE FAMILY MEMBER"/>
    <property type="match status" value="1"/>
</dbReference>
<dbReference type="PANTHER" id="PTHR10357:SF209">
    <property type="entry name" value="PERIPLASMIC ALPHA-AMYLASE"/>
    <property type="match status" value="1"/>
</dbReference>
<evidence type="ECO:0000259" key="1">
    <source>
        <dbReference type="SMART" id="SM00642"/>
    </source>
</evidence>
<dbReference type="Proteomes" id="UP000612585">
    <property type="component" value="Unassembled WGS sequence"/>
</dbReference>
<sequence length="642" mass="71036">MAISIFDPGVTRAIDDARRAASTGREKTVSVNGSSRTLRYPFPSPTDWRDCWIYFLLIDRFNNPTAPPRGVWNRRFDHRQGGTFAGVTRQLDYLQDLGVRGVWLSPVVKNPGPDWRYNYHGYAAQDFLNLDERFASDGTLATAEQELTELVEQAHARDIYVILDVVINHAGRVFDYVRDGQAVSTFADPAVMDAPAGAEPPIRWLDGLGQPRADWQEVIPPATVLSPDDAVYPDDLRRRVFFRRRGTKLTDRPEPGGFVRGDFDDLRQLVVEYDATPASEADLRARYGASPVLSILIRAHSYLLARYDLDGLRIDTAKYVSPVYLERYGNAIREFGHTIGKHNVFTFGEIYDSESTIAQFVGRNSSETQSFGIDSALDFPLFFTLPAVAKGFAPVEAIRDIFQHRKEVEAGLLSSHGEAGRFFVSFLDNHDQKERFRHPSTRPEQVTIGLACLFTLQGIPQIYYGTEQALSGTLDASGSPDLASNESTREALWGSPNAFSRHAQGFADIQALAALRRSEPALRYGRLYFREVSGNGTDFGHSFGAGGLIAFSRILSDREVTVVANCHTGQPFDGFVLQDPDLNRPPRTMTVAYSNTATGGTAQIVHIAQARFFSQGSLTGIGAAAALPVRLGPMEVQVLSAR</sequence>
<dbReference type="EMBL" id="BOPG01000030">
    <property type="protein sequence ID" value="GIJ57273.1"/>
    <property type="molecule type" value="Genomic_DNA"/>
</dbReference>
<dbReference type="InterPro" id="IPR017853">
    <property type="entry name" value="GH"/>
</dbReference>
<evidence type="ECO:0000313" key="3">
    <source>
        <dbReference type="Proteomes" id="UP000612585"/>
    </source>
</evidence>
<organism evidence="2 3">
    <name type="scientific">Virgisporangium aurantiacum</name>
    <dbReference type="NCBI Taxonomy" id="175570"/>
    <lineage>
        <taxon>Bacteria</taxon>
        <taxon>Bacillati</taxon>
        <taxon>Actinomycetota</taxon>
        <taxon>Actinomycetes</taxon>
        <taxon>Micromonosporales</taxon>
        <taxon>Micromonosporaceae</taxon>
        <taxon>Virgisporangium</taxon>
    </lineage>
</organism>
<dbReference type="InterPro" id="IPR006047">
    <property type="entry name" value="GH13_cat_dom"/>
</dbReference>
<keyword evidence="3" id="KW-1185">Reference proteome</keyword>
<protein>
    <submittedName>
        <fullName evidence="2">Alpha-amylase</fullName>
    </submittedName>
</protein>
<dbReference type="Pfam" id="PF00128">
    <property type="entry name" value="Alpha-amylase"/>
    <property type="match status" value="2"/>
</dbReference>
<feature type="domain" description="Glycosyl hydrolase family 13 catalytic" evidence="1">
    <location>
        <begin position="55"/>
        <end position="516"/>
    </location>
</feature>
<reference evidence="2" key="1">
    <citation type="submission" date="2021-01" db="EMBL/GenBank/DDBJ databases">
        <title>Whole genome shotgun sequence of Virgisporangium aurantiacum NBRC 16421.</title>
        <authorList>
            <person name="Komaki H."/>
            <person name="Tamura T."/>
        </authorList>
    </citation>
    <scope>NUCLEOTIDE SEQUENCE</scope>
    <source>
        <strain evidence="2">NBRC 16421</strain>
    </source>
</reference>
<proteinExistence type="predicted"/>